<sequence length="230" mass="25196">MRPIVIATLCLLTPAICSPIPMVVLVDSLDLEPATGASHLPTPVATAQPQHAIPETIPEPGDKYERYPGYENSHMTPSSTMTPSQALDAHEPLETSYLLALNPWYRGKAAAAAQDSSLAAKEMGLGVEELEAMEGKRIGMPCYYARMARIERNDLLAVCLVLMFVVVVVFVETFASAKRFWSKQGAIRLQDDGARETTQPLSVQADYTSVQREVKHQPEPSEKAPFEQAV</sequence>
<feature type="compositionally biased region" description="Low complexity" evidence="1">
    <location>
        <begin position="75"/>
        <end position="84"/>
    </location>
</feature>
<feature type="compositionally biased region" description="Basic and acidic residues" evidence="1">
    <location>
        <begin position="212"/>
        <end position="230"/>
    </location>
</feature>
<keyword evidence="5" id="KW-1185">Reference proteome</keyword>
<evidence type="ECO:0000313" key="5">
    <source>
        <dbReference type="Proteomes" id="UP000275385"/>
    </source>
</evidence>
<protein>
    <recommendedName>
        <fullName evidence="6">Copper transporter</fullName>
    </recommendedName>
</protein>
<evidence type="ECO:0000256" key="3">
    <source>
        <dbReference type="SAM" id="SignalP"/>
    </source>
</evidence>
<evidence type="ECO:0008006" key="6">
    <source>
        <dbReference type="Google" id="ProtNLM"/>
    </source>
</evidence>
<gene>
    <name evidence="4" type="ORF">DL546_003633</name>
</gene>
<accession>A0A420XZ61</accession>
<feature type="region of interest" description="Disordered" evidence="1">
    <location>
        <begin position="197"/>
        <end position="230"/>
    </location>
</feature>
<feature type="chain" id="PRO_5019345432" description="Copper transporter" evidence="3">
    <location>
        <begin position="18"/>
        <end position="230"/>
    </location>
</feature>
<keyword evidence="2" id="KW-1133">Transmembrane helix</keyword>
<evidence type="ECO:0000313" key="4">
    <source>
        <dbReference type="EMBL" id="RKU40810.1"/>
    </source>
</evidence>
<comment type="caution">
    <text evidence="4">The sequence shown here is derived from an EMBL/GenBank/DDBJ whole genome shotgun (WGS) entry which is preliminary data.</text>
</comment>
<dbReference type="Proteomes" id="UP000275385">
    <property type="component" value="Unassembled WGS sequence"/>
</dbReference>
<evidence type="ECO:0000256" key="2">
    <source>
        <dbReference type="SAM" id="Phobius"/>
    </source>
</evidence>
<dbReference type="EMBL" id="QVQW01000091">
    <property type="protein sequence ID" value="RKU40810.1"/>
    <property type="molecule type" value="Genomic_DNA"/>
</dbReference>
<organism evidence="4 5">
    <name type="scientific">Coniochaeta pulveracea</name>
    <dbReference type="NCBI Taxonomy" id="177199"/>
    <lineage>
        <taxon>Eukaryota</taxon>
        <taxon>Fungi</taxon>
        <taxon>Dikarya</taxon>
        <taxon>Ascomycota</taxon>
        <taxon>Pezizomycotina</taxon>
        <taxon>Sordariomycetes</taxon>
        <taxon>Sordariomycetidae</taxon>
        <taxon>Coniochaetales</taxon>
        <taxon>Coniochaetaceae</taxon>
        <taxon>Coniochaeta</taxon>
    </lineage>
</organism>
<feature type="transmembrane region" description="Helical" evidence="2">
    <location>
        <begin position="155"/>
        <end position="175"/>
    </location>
</feature>
<keyword evidence="2" id="KW-0812">Transmembrane</keyword>
<proteinExistence type="predicted"/>
<feature type="signal peptide" evidence="3">
    <location>
        <begin position="1"/>
        <end position="17"/>
    </location>
</feature>
<name>A0A420XZ61_9PEZI</name>
<dbReference type="AlphaFoldDB" id="A0A420XZ61"/>
<keyword evidence="2" id="KW-0472">Membrane</keyword>
<evidence type="ECO:0000256" key="1">
    <source>
        <dbReference type="SAM" id="MobiDB-lite"/>
    </source>
</evidence>
<feature type="region of interest" description="Disordered" evidence="1">
    <location>
        <begin position="40"/>
        <end position="85"/>
    </location>
</feature>
<feature type="compositionally biased region" description="Polar residues" evidence="1">
    <location>
        <begin position="197"/>
        <end position="211"/>
    </location>
</feature>
<reference evidence="4 5" key="1">
    <citation type="submission" date="2018-08" db="EMBL/GenBank/DDBJ databases">
        <title>Draft genome of the lignicolous fungus Coniochaeta pulveracea.</title>
        <authorList>
            <person name="Borstlap C.J."/>
            <person name="De Witt R.N."/>
            <person name="Botha A."/>
            <person name="Volschenk H."/>
        </authorList>
    </citation>
    <scope>NUCLEOTIDE SEQUENCE [LARGE SCALE GENOMIC DNA]</scope>
    <source>
        <strain evidence="4 5">CAB683</strain>
    </source>
</reference>
<keyword evidence="3" id="KW-0732">Signal</keyword>